<keyword evidence="1" id="KW-0472">Membrane</keyword>
<keyword evidence="1" id="KW-1133">Transmembrane helix</keyword>
<organism evidence="2 3">
    <name type="scientific">Sphingosinicella xenopeptidilytica</name>
    <dbReference type="NCBI Taxonomy" id="364098"/>
    <lineage>
        <taxon>Bacteria</taxon>
        <taxon>Pseudomonadati</taxon>
        <taxon>Pseudomonadota</taxon>
        <taxon>Alphaproteobacteria</taxon>
        <taxon>Sphingomonadales</taxon>
        <taxon>Sphingosinicellaceae</taxon>
        <taxon>Sphingosinicella</taxon>
    </lineage>
</organism>
<evidence type="ECO:0000313" key="3">
    <source>
        <dbReference type="Proteomes" id="UP001597124"/>
    </source>
</evidence>
<proteinExistence type="predicted"/>
<name>A0ABW3C212_SPHXN</name>
<comment type="caution">
    <text evidence="2">The sequence shown here is derived from an EMBL/GenBank/DDBJ whole genome shotgun (WGS) entry which is preliminary data.</text>
</comment>
<feature type="transmembrane region" description="Helical" evidence="1">
    <location>
        <begin position="98"/>
        <end position="118"/>
    </location>
</feature>
<reference evidence="3" key="1">
    <citation type="journal article" date="2019" name="Int. J. Syst. Evol. Microbiol.">
        <title>The Global Catalogue of Microorganisms (GCM) 10K type strain sequencing project: providing services to taxonomists for standard genome sequencing and annotation.</title>
        <authorList>
            <consortium name="The Broad Institute Genomics Platform"/>
            <consortium name="The Broad Institute Genome Sequencing Center for Infectious Disease"/>
            <person name="Wu L."/>
            <person name="Ma J."/>
        </authorList>
    </citation>
    <scope>NUCLEOTIDE SEQUENCE [LARGE SCALE GENOMIC DNA]</scope>
    <source>
        <strain evidence="3">CCUG 52537</strain>
    </source>
</reference>
<evidence type="ECO:0000256" key="1">
    <source>
        <dbReference type="SAM" id="Phobius"/>
    </source>
</evidence>
<feature type="transmembrane region" description="Helical" evidence="1">
    <location>
        <begin position="46"/>
        <end position="66"/>
    </location>
</feature>
<keyword evidence="1" id="KW-0812">Transmembrane</keyword>
<keyword evidence="3" id="KW-1185">Reference proteome</keyword>
<feature type="transmembrane region" description="Helical" evidence="1">
    <location>
        <begin position="73"/>
        <end position="92"/>
    </location>
</feature>
<evidence type="ECO:0000313" key="2">
    <source>
        <dbReference type="EMBL" id="MFD0848243.1"/>
    </source>
</evidence>
<dbReference type="Proteomes" id="UP001597124">
    <property type="component" value="Unassembled WGS sequence"/>
</dbReference>
<protein>
    <submittedName>
        <fullName evidence="2">Uncharacterized protein</fullName>
    </submittedName>
</protein>
<dbReference type="EMBL" id="JBHTIK010000004">
    <property type="protein sequence ID" value="MFD0848243.1"/>
    <property type="molecule type" value="Genomic_DNA"/>
</dbReference>
<dbReference type="RefSeq" id="WP_381488670.1">
    <property type="nucleotide sequence ID" value="NZ_JBHTIK010000004.1"/>
</dbReference>
<accession>A0ABW3C212</accession>
<gene>
    <name evidence="2" type="ORF">ACFQ00_07905</name>
</gene>
<sequence length="122" mass="12594">MVRKILGTFAGIVVAMLVVGAMDYVSRMVVPGVASAGDFAAVPTKAKMIMALGWFLATLLGGLLAVRVTRWATAAWIIAGLILAACLYNGFTIPGVPLWMQIAGVAAPLLAGLIVRAVSKPA</sequence>